<reference evidence="1" key="1">
    <citation type="submission" date="2021-03" db="EMBL/GenBank/DDBJ databases">
        <title>Draft genome sequence of rust myrtle Austropuccinia psidii MF-1, a brazilian biotype.</title>
        <authorList>
            <person name="Quecine M.C."/>
            <person name="Pachon D.M.R."/>
            <person name="Bonatelli M.L."/>
            <person name="Correr F.H."/>
            <person name="Franceschini L.M."/>
            <person name="Leite T.F."/>
            <person name="Margarido G.R.A."/>
            <person name="Almeida C.A."/>
            <person name="Ferrarezi J.A."/>
            <person name="Labate C.A."/>
        </authorList>
    </citation>
    <scope>NUCLEOTIDE SEQUENCE</scope>
    <source>
        <strain evidence="1">MF-1</strain>
    </source>
</reference>
<organism evidence="1 2">
    <name type="scientific">Austropuccinia psidii MF-1</name>
    <dbReference type="NCBI Taxonomy" id="1389203"/>
    <lineage>
        <taxon>Eukaryota</taxon>
        <taxon>Fungi</taxon>
        <taxon>Dikarya</taxon>
        <taxon>Basidiomycota</taxon>
        <taxon>Pucciniomycotina</taxon>
        <taxon>Pucciniomycetes</taxon>
        <taxon>Pucciniales</taxon>
        <taxon>Sphaerophragmiaceae</taxon>
        <taxon>Austropuccinia</taxon>
    </lineage>
</organism>
<proteinExistence type="predicted"/>
<dbReference type="Proteomes" id="UP000765509">
    <property type="component" value="Unassembled WGS sequence"/>
</dbReference>
<sequence length="112" mass="13441">MYQVYQTTGLLLDSIQHSKNMPVFGIQGEKKSMVEESNYPKVQRWYLDMAKYHVIGNERYSVDKDLYEWCLRQYKRLKAIDPQIKIQMRNHKLLTQMPTELDHAVKCRCNQN</sequence>
<name>A0A9Q3F154_9BASI</name>
<dbReference type="EMBL" id="AVOT02037278">
    <property type="protein sequence ID" value="MBW0531946.1"/>
    <property type="molecule type" value="Genomic_DNA"/>
</dbReference>
<accession>A0A9Q3F154</accession>
<gene>
    <name evidence="1" type="ORF">O181_071661</name>
</gene>
<evidence type="ECO:0000313" key="2">
    <source>
        <dbReference type="Proteomes" id="UP000765509"/>
    </source>
</evidence>
<comment type="caution">
    <text evidence="1">The sequence shown here is derived from an EMBL/GenBank/DDBJ whole genome shotgun (WGS) entry which is preliminary data.</text>
</comment>
<dbReference type="AlphaFoldDB" id="A0A9Q3F154"/>
<protein>
    <submittedName>
        <fullName evidence="1">Uncharacterized protein</fullName>
    </submittedName>
</protein>
<keyword evidence="2" id="KW-1185">Reference proteome</keyword>
<evidence type="ECO:0000313" key="1">
    <source>
        <dbReference type="EMBL" id="MBW0531946.1"/>
    </source>
</evidence>